<feature type="signal peptide" evidence="11">
    <location>
        <begin position="1"/>
        <end position="23"/>
    </location>
</feature>
<dbReference type="Pfam" id="PF07715">
    <property type="entry name" value="Plug"/>
    <property type="match status" value="1"/>
</dbReference>
<keyword evidence="15" id="KW-1185">Reference proteome</keyword>
<dbReference type="GO" id="GO:0009279">
    <property type="term" value="C:cell outer membrane"/>
    <property type="evidence" value="ECO:0007669"/>
    <property type="project" value="UniProtKB-SubCell"/>
</dbReference>
<evidence type="ECO:0000256" key="4">
    <source>
        <dbReference type="ARBA" id="ARBA00022452"/>
    </source>
</evidence>
<feature type="chain" id="PRO_5019265273" description="TonB-dependent receptor" evidence="11">
    <location>
        <begin position="24"/>
        <end position="678"/>
    </location>
</feature>
<evidence type="ECO:0000259" key="12">
    <source>
        <dbReference type="Pfam" id="PF00593"/>
    </source>
</evidence>
<dbReference type="Gene3D" id="2.40.170.20">
    <property type="entry name" value="TonB-dependent receptor, beta-barrel domain"/>
    <property type="match status" value="1"/>
</dbReference>
<keyword evidence="4 9" id="KW-1134">Transmembrane beta strand</keyword>
<dbReference type="InterPro" id="IPR000531">
    <property type="entry name" value="Beta-barrel_TonB"/>
</dbReference>
<evidence type="ECO:0000259" key="13">
    <source>
        <dbReference type="Pfam" id="PF07715"/>
    </source>
</evidence>
<evidence type="ECO:0000256" key="1">
    <source>
        <dbReference type="ARBA" id="ARBA00004571"/>
    </source>
</evidence>
<sequence>MTTRALLCFTLLSTTCLPLTALAQEVTSRTDPVALGTIQITATGTQEDDPAGTSLSATVTAAEIQKKQAATVARAISQVPGVSVARADDLLSSNFTIRNFGGNSALTSDPRVKFVLDGVDSSGGSFYRNTSGQIVDPALLKSVSVFKGPLASLEYGSGLVGGTVAAETINASDLTGDQPGVKVRQLLGASSNGGGWTTSTTLAWQPNESFDLLANYTRSYRDNQKDGNGDKIDLGGYNVPSYLLKARYRFGAAMDQSLTFSYNRSESAQRNVPFAQSSIISALGTINRDREGHVASLTYAYAPENNPWVDFSLQYSQSRQQFDIEPVSGYSGSFAGEYSVDTDTLTAKNTATFVTGTVSHTLTAGAEISRQHRKEVMAGVSGDGKYVRRGVFAIDQMDFGNELTASAGARIERQRLYALRSNTEAPLADMGATARSAGLGVEKGLGYGVTGYGSFAYGEGLSPIDFAGSRPAIDPTYFGDKVFQSRTWETGLKYRGDDVFTGGDGLSGSIGLFQTAIWNDNTQAVSATAPYYAQRKTSGIEAQATYQLDNGVYTRLALTKTFSDNKRAPTTDWVFYEYALMDQGSVTVGRDWNGLDLSWTLRGGAGQDLGVVHQPGFGVSDLAVSYTVQDGALAGATINFGVDNVFDKQYQLQYTTTATSVTYPEAGRNFKLTLAKTF</sequence>
<evidence type="ECO:0000313" key="15">
    <source>
        <dbReference type="Proteomes" id="UP000285710"/>
    </source>
</evidence>
<evidence type="ECO:0000256" key="8">
    <source>
        <dbReference type="ARBA" id="ARBA00023237"/>
    </source>
</evidence>
<evidence type="ECO:0000256" key="6">
    <source>
        <dbReference type="ARBA" id="ARBA00023077"/>
    </source>
</evidence>
<feature type="domain" description="TonB-dependent receptor plug" evidence="13">
    <location>
        <begin position="57"/>
        <end position="163"/>
    </location>
</feature>
<dbReference type="Pfam" id="PF00593">
    <property type="entry name" value="TonB_dep_Rec_b-barrel"/>
    <property type="match status" value="1"/>
</dbReference>
<dbReference type="SUPFAM" id="SSF56935">
    <property type="entry name" value="Porins"/>
    <property type="match status" value="1"/>
</dbReference>
<dbReference type="CDD" id="cd01347">
    <property type="entry name" value="ligand_gated_channel"/>
    <property type="match status" value="1"/>
</dbReference>
<proteinExistence type="inferred from homology"/>
<comment type="similarity">
    <text evidence="2 9 10">Belongs to the TonB-dependent receptor family.</text>
</comment>
<dbReference type="GO" id="GO:0015344">
    <property type="term" value="F:siderophore uptake transmembrane transporter activity"/>
    <property type="evidence" value="ECO:0007669"/>
    <property type="project" value="TreeGrafter"/>
</dbReference>
<accession>A0A443J520</accession>
<keyword evidence="3 9" id="KW-0813">Transport</keyword>
<dbReference type="PANTHER" id="PTHR30069">
    <property type="entry name" value="TONB-DEPENDENT OUTER MEMBRANE RECEPTOR"/>
    <property type="match status" value="1"/>
</dbReference>
<evidence type="ECO:0000256" key="10">
    <source>
        <dbReference type="RuleBase" id="RU003357"/>
    </source>
</evidence>
<keyword evidence="11" id="KW-0732">Signal</keyword>
<evidence type="ECO:0000256" key="5">
    <source>
        <dbReference type="ARBA" id="ARBA00022692"/>
    </source>
</evidence>
<comment type="caution">
    <text evidence="14">The sequence shown here is derived from an EMBL/GenBank/DDBJ whole genome shotgun (WGS) entry which is preliminary data.</text>
</comment>
<evidence type="ECO:0000256" key="3">
    <source>
        <dbReference type="ARBA" id="ARBA00022448"/>
    </source>
</evidence>
<dbReference type="InterPro" id="IPR037066">
    <property type="entry name" value="Plug_dom_sf"/>
</dbReference>
<dbReference type="AlphaFoldDB" id="A0A443J520"/>
<keyword evidence="6 10" id="KW-0798">TonB box</keyword>
<dbReference type="PANTHER" id="PTHR30069:SF41">
    <property type="entry name" value="HEME_HEMOPEXIN UTILIZATION PROTEIN C"/>
    <property type="match status" value="1"/>
</dbReference>
<keyword evidence="7 9" id="KW-0472">Membrane</keyword>
<dbReference type="InterPro" id="IPR036942">
    <property type="entry name" value="Beta-barrel_TonB_sf"/>
</dbReference>
<reference evidence="14 15" key="2">
    <citation type="submission" date="2019-01" db="EMBL/GenBank/DDBJ databases">
        <authorList>
            <person name="Li Y."/>
        </authorList>
    </citation>
    <scope>NUCLEOTIDE SEQUENCE [LARGE SCALE GENOMIC DNA]</scope>
    <source>
        <strain evidence="14 15">2D-5</strain>
    </source>
</reference>
<keyword evidence="5 9" id="KW-0812">Transmembrane</keyword>
<evidence type="ECO:0000313" key="14">
    <source>
        <dbReference type="EMBL" id="RWR15584.1"/>
    </source>
</evidence>
<dbReference type="InterPro" id="IPR039426">
    <property type="entry name" value="TonB-dep_rcpt-like"/>
</dbReference>
<reference evidence="14 15" key="1">
    <citation type="submission" date="2019-01" db="EMBL/GenBank/DDBJ databases">
        <title>Sinorhodobacter populi sp. nov. isolated from the symptomatic bark tissue of Populus euramericana canker.</title>
        <authorList>
            <person name="Xu G."/>
        </authorList>
    </citation>
    <scope>NUCLEOTIDE SEQUENCE [LARGE SCALE GENOMIC DNA]</scope>
    <source>
        <strain evidence="14 15">2D-5</strain>
    </source>
</reference>
<dbReference type="Proteomes" id="UP000285710">
    <property type="component" value="Unassembled WGS sequence"/>
</dbReference>
<gene>
    <name evidence="14" type="ORF">D2T33_01550</name>
</gene>
<dbReference type="GO" id="GO:0044718">
    <property type="term" value="P:siderophore transmembrane transport"/>
    <property type="evidence" value="ECO:0007669"/>
    <property type="project" value="TreeGrafter"/>
</dbReference>
<evidence type="ECO:0000256" key="7">
    <source>
        <dbReference type="ARBA" id="ARBA00023136"/>
    </source>
</evidence>
<protein>
    <recommendedName>
        <fullName evidence="16">TonB-dependent receptor</fullName>
    </recommendedName>
</protein>
<name>A0A443J520_9RHOB</name>
<keyword evidence="8 9" id="KW-0998">Cell outer membrane</keyword>
<dbReference type="EMBL" id="SAUW01000001">
    <property type="protein sequence ID" value="RWR15584.1"/>
    <property type="molecule type" value="Genomic_DNA"/>
</dbReference>
<evidence type="ECO:0000256" key="11">
    <source>
        <dbReference type="SAM" id="SignalP"/>
    </source>
</evidence>
<feature type="domain" description="TonB-dependent receptor-like beta-barrel" evidence="12">
    <location>
        <begin position="248"/>
        <end position="645"/>
    </location>
</feature>
<evidence type="ECO:0000256" key="9">
    <source>
        <dbReference type="PROSITE-ProRule" id="PRU01360"/>
    </source>
</evidence>
<organism evidence="14 15">
    <name type="scientific">Paenirhodobacter populi</name>
    <dbReference type="NCBI Taxonomy" id="2306993"/>
    <lineage>
        <taxon>Bacteria</taxon>
        <taxon>Pseudomonadati</taxon>
        <taxon>Pseudomonadota</taxon>
        <taxon>Alphaproteobacteria</taxon>
        <taxon>Rhodobacterales</taxon>
        <taxon>Rhodobacter group</taxon>
        <taxon>Paenirhodobacter</taxon>
    </lineage>
</organism>
<comment type="subcellular location">
    <subcellularLocation>
        <location evidence="1 9">Cell outer membrane</location>
        <topology evidence="1 9">Multi-pass membrane protein</topology>
    </subcellularLocation>
</comment>
<dbReference type="Gene3D" id="2.170.130.10">
    <property type="entry name" value="TonB-dependent receptor, plug domain"/>
    <property type="match status" value="1"/>
</dbReference>
<dbReference type="PROSITE" id="PS52016">
    <property type="entry name" value="TONB_DEPENDENT_REC_3"/>
    <property type="match status" value="1"/>
</dbReference>
<evidence type="ECO:0000256" key="2">
    <source>
        <dbReference type="ARBA" id="ARBA00009810"/>
    </source>
</evidence>
<dbReference type="RefSeq" id="WP_128268591.1">
    <property type="nucleotide sequence ID" value="NZ_SAUW01000001.1"/>
</dbReference>
<evidence type="ECO:0008006" key="16">
    <source>
        <dbReference type="Google" id="ProtNLM"/>
    </source>
</evidence>
<dbReference type="InterPro" id="IPR012910">
    <property type="entry name" value="Plug_dom"/>
</dbReference>